<feature type="domain" description="Ysc84 actin-binding" evidence="2">
    <location>
        <begin position="103"/>
        <end position="191"/>
    </location>
</feature>
<dbReference type="InterPro" id="IPR007461">
    <property type="entry name" value="Ysc84_actin-binding"/>
</dbReference>
<evidence type="ECO:0000313" key="4">
    <source>
        <dbReference type="Proteomes" id="UP001320119"/>
    </source>
</evidence>
<keyword evidence="1" id="KW-0732">Signal</keyword>
<organism evidence="3 4">
    <name type="scientific">Marinagarivorans cellulosilyticus</name>
    <dbReference type="NCBI Taxonomy" id="2721545"/>
    <lineage>
        <taxon>Bacteria</taxon>
        <taxon>Pseudomonadati</taxon>
        <taxon>Pseudomonadota</taxon>
        <taxon>Gammaproteobacteria</taxon>
        <taxon>Cellvibrionales</taxon>
        <taxon>Cellvibrionaceae</taxon>
        <taxon>Marinagarivorans</taxon>
    </lineage>
</organism>
<feature type="chain" id="PRO_5043048942" description="Ysc84 actin-binding domain-containing protein" evidence="1">
    <location>
        <begin position="27"/>
        <end position="191"/>
    </location>
</feature>
<dbReference type="PROSITE" id="PS51257">
    <property type="entry name" value="PROKAR_LIPOPROTEIN"/>
    <property type="match status" value="1"/>
</dbReference>
<dbReference type="RefSeq" id="WP_236986334.1">
    <property type="nucleotide sequence ID" value="NZ_AP023086.1"/>
</dbReference>
<dbReference type="EMBL" id="AP023086">
    <property type="protein sequence ID" value="BCD96852.1"/>
    <property type="molecule type" value="Genomic_DNA"/>
</dbReference>
<dbReference type="Pfam" id="PF04366">
    <property type="entry name" value="Ysc84"/>
    <property type="match status" value="1"/>
</dbReference>
<evidence type="ECO:0000256" key="1">
    <source>
        <dbReference type="SAM" id="SignalP"/>
    </source>
</evidence>
<feature type="signal peptide" evidence="1">
    <location>
        <begin position="1"/>
        <end position="26"/>
    </location>
</feature>
<reference evidence="3 4" key="1">
    <citation type="journal article" date="2022" name="IScience">
        <title>An ultrasensitive nanofiber-based assay for enzymatic hydrolysis and deep-sea microbial degradation of cellulose.</title>
        <authorList>
            <person name="Tsudome M."/>
            <person name="Tachioka M."/>
            <person name="Miyazaki M."/>
            <person name="Uchimura K."/>
            <person name="Tsuda M."/>
            <person name="Takaki Y."/>
            <person name="Deguchi S."/>
        </authorList>
    </citation>
    <scope>NUCLEOTIDE SEQUENCE [LARGE SCALE GENOMIC DNA]</scope>
    <source>
        <strain evidence="3 4">GE09</strain>
    </source>
</reference>
<evidence type="ECO:0000259" key="2">
    <source>
        <dbReference type="Pfam" id="PF04366"/>
    </source>
</evidence>
<sequence>MNTFKKQWTIKLLAGLALISFFSGCATTKVDTVAEKRQVVLKMRNETLARLYKEKPNTKAQIASSPGYAVFSNANVNVILASFGGGYGVVDNQGKKTYMKMGEVGIGIGAGVKDFRIVMVFDTQKALDNFVAHGWVFGAQTDAAAKASDKGAALGAEAVANGITVYQLTETGLALQATIKGTKFWRDDELN</sequence>
<dbReference type="Proteomes" id="UP001320119">
    <property type="component" value="Chromosome"/>
</dbReference>
<name>A0AAN1WFW7_9GAMM</name>
<gene>
    <name evidence="3" type="ORF">MARGE09_P1052</name>
</gene>
<keyword evidence="4" id="KW-1185">Reference proteome</keyword>
<dbReference type="KEGG" id="marq:MARGE09_P1052"/>
<protein>
    <recommendedName>
        <fullName evidence="2">Ysc84 actin-binding domain-containing protein</fullName>
    </recommendedName>
</protein>
<dbReference type="AlphaFoldDB" id="A0AAN1WFW7"/>
<evidence type="ECO:0000313" key="3">
    <source>
        <dbReference type="EMBL" id="BCD96852.1"/>
    </source>
</evidence>
<proteinExistence type="predicted"/>
<accession>A0AAN1WFW7</accession>